<dbReference type="InterPro" id="IPR036812">
    <property type="entry name" value="NAD(P)_OxRdtase_dom_sf"/>
</dbReference>
<dbReference type="InterPro" id="IPR050523">
    <property type="entry name" value="AKR_Detox_Biosynth"/>
</dbReference>
<evidence type="ECO:0000313" key="3">
    <source>
        <dbReference type="EMBL" id="KRN80509.1"/>
    </source>
</evidence>
<dbReference type="RefSeq" id="WP_054646563.1">
    <property type="nucleotide sequence ID" value="NZ_FUXS01000006.1"/>
</dbReference>
<dbReference type="GeneID" id="61249523"/>
<dbReference type="STRING" id="53444.AYR59_01330"/>
<dbReference type="AlphaFoldDB" id="A0A0R2K327"/>
<dbReference type="InterPro" id="IPR023210">
    <property type="entry name" value="NADP_OxRdtase_dom"/>
</dbReference>
<dbReference type="PRINTS" id="PR00069">
    <property type="entry name" value="ALDKETRDTASE"/>
</dbReference>
<dbReference type="Proteomes" id="UP000051565">
    <property type="component" value="Unassembled WGS sequence"/>
</dbReference>
<dbReference type="SUPFAM" id="SSF51430">
    <property type="entry name" value="NAD(P)-linked oxidoreductase"/>
    <property type="match status" value="1"/>
</dbReference>
<name>A0A0R2K327_9LACO</name>
<dbReference type="Pfam" id="PF00248">
    <property type="entry name" value="Aldo_ket_red"/>
    <property type="match status" value="1"/>
</dbReference>
<dbReference type="FunFam" id="3.20.20.100:FF:000004">
    <property type="entry name" value="Oxidoreductase, aldo/keto reductase"/>
    <property type="match status" value="1"/>
</dbReference>
<organism evidence="3 4">
    <name type="scientific">Fructilactobacillus lindneri DSM 20690 = JCM 11027</name>
    <dbReference type="NCBI Taxonomy" id="1122148"/>
    <lineage>
        <taxon>Bacteria</taxon>
        <taxon>Bacillati</taxon>
        <taxon>Bacillota</taxon>
        <taxon>Bacilli</taxon>
        <taxon>Lactobacillales</taxon>
        <taxon>Lactobacillaceae</taxon>
        <taxon>Fructilactobacillus</taxon>
    </lineage>
</organism>
<dbReference type="PANTHER" id="PTHR43364">
    <property type="entry name" value="NADH-SPECIFIC METHYLGLYOXAL REDUCTASE-RELATED"/>
    <property type="match status" value="1"/>
</dbReference>
<dbReference type="Gene3D" id="3.20.20.100">
    <property type="entry name" value="NADP-dependent oxidoreductase domain"/>
    <property type="match status" value="1"/>
</dbReference>
<proteinExistence type="predicted"/>
<feature type="domain" description="NADP-dependent oxidoreductase" evidence="2">
    <location>
        <begin position="15"/>
        <end position="308"/>
    </location>
</feature>
<reference evidence="3 4" key="1">
    <citation type="journal article" date="2015" name="Genome Announc.">
        <title>Expanding the biotechnology potential of lactobacilli through comparative genomics of 213 strains and associated genera.</title>
        <authorList>
            <person name="Sun Z."/>
            <person name="Harris H.M."/>
            <person name="McCann A."/>
            <person name="Guo C."/>
            <person name="Argimon S."/>
            <person name="Zhang W."/>
            <person name="Yang X."/>
            <person name="Jeffery I.B."/>
            <person name="Cooney J.C."/>
            <person name="Kagawa T.F."/>
            <person name="Liu W."/>
            <person name="Song Y."/>
            <person name="Salvetti E."/>
            <person name="Wrobel A."/>
            <person name="Rasinkangas P."/>
            <person name="Parkhill J."/>
            <person name="Rea M.C."/>
            <person name="O'Sullivan O."/>
            <person name="Ritari J."/>
            <person name="Douillard F.P."/>
            <person name="Paul Ross R."/>
            <person name="Yang R."/>
            <person name="Briner A.E."/>
            <person name="Felis G.E."/>
            <person name="de Vos W.M."/>
            <person name="Barrangou R."/>
            <person name="Klaenhammer T.R."/>
            <person name="Caufield P.W."/>
            <person name="Cui Y."/>
            <person name="Zhang H."/>
            <person name="O'Toole P.W."/>
        </authorList>
    </citation>
    <scope>NUCLEOTIDE SEQUENCE [LARGE SCALE GENOMIC DNA]</scope>
    <source>
        <strain evidence="3 4">DSM 20690</strain>
    </source>
</reference>
<keyword evidence="4" id="KW-1185">Reference proteome</keyword>
<evidence type="ECO:0000256" key="1">
    <source>
        <dbReference type="ARBA" id="ARBA00023002"/>
    </source>
</evidence>
<comment type="caution">
    <text evidence="3">The sequence shown here is derived from an EMBL/GenBank/DDBJ whole genome shotgun (WGS) entry which is preliminary data.</text>
</comment>
<evidence type="ECO:0000313" key="4">
    <source>
        <dbReference type="Proteomes" id="UP000051565"/>
    </source>
</evidence>
<dbReference type="PANTHER" id="PTHR43364:SF4">
    <property type="entry name" value="NAD(P)-LINKED OXIDOREDUCTASE SUPERFAMILY PROTEIN"/>
    <property type="match status" value="1"/>
</dbReference>
<evidence type="ECO:0000259" key="2">
    <source>
        <dbReference type="Pfam" id="PF00248"/>
    </source>
</evidence>
<gene>
    <name evidence="3" type="ORF">IV52_GL000083</name>
</gene>
<protein>
    <submittedName>
        <fullName evidence="3">Aldo keto reductase</fullName>
    </submittedName>
</protein>
<accession>A0A0R2K327</accession>
<keyword evidence="1" id="KW-0560">Oxidoreductase</keyword>
<dbReference type="GO" id="GO:0005829">
    <property type="term" value="C:cytosol"/>
    <property type="evidence" value="ECO:0007669"/>
    <property type="project" value="TreeGrafter"/>
</dbReference>
<dbReference type="EMBL" id="JQBT01000010">
    <property type="protein sequence ID" value="KRN80509.1"/>
    <property type="molecule type" value="Genomic_DNA"/>
</dbReference>
<dbReference type="PATRIC" id="fig|1122148.6.peg.89"/>
<dbReference type="GO" id="GO:0016491">
    <property type="term" value="F:oxidoreductase activity"/>
    <property type="evidence" value="ECO:0007669"/>
    <property type="project" value="UniProtKB-KW"/>
</dbReference>
<sequence>MQKVKIGKSDVITGPLGLGTNAVGGHNLFPNLSNEVGIEIVKTALDSGITLLDTAFAYGMGESEKLIGEAIKGYDRSKIQIATKGCQKVEKDGNVVINDSPEFLKQCVEDSLKRLQTDYLDIFYIHFPDGHTPLNESVAALNELKKAGKIRAIGVSNLSMEQLKEANLDNLVDIDEEKYNLVDREAEKERFPYLRDHDISFVPFFPLASGLLTGKYSKATTFPADDIRHDDPDFKGEDFKKIMEGVDAIRPIAEKHHATVAQIVIAWYIKNPDISVVIPGAKKPEQVKSNAKALDINLTDAEYQKIDESF</sequence>
<dbReference type="InterPro" id="IPR020471">
    <property type="entry name" value="AKR"/>
</dbReference>